<dbReference type="SUPFAM" id="SSF48179">
    <property type="entry name" value="6-phosphogluconate dehydrogenase C-terminal domain-like"/>
    <property type="match status" value="1"/>
</dbReference>
<dbReference type="Pfam" id="PF08546">
    <property type="entry name" value="ApbA_C"/>
    <property type="match status" value="1"/>
</dbReference>
<dbReference type="PANTHER" id="PTHR21708">
    <property type="entry name" value="PROBABLE 2-DEHYDROPANTOATE 2-REDUCTASE"/>
    <property type="match status" value="1"/>
</dbReference>
<comment type="caution">
    <text evidence="4">The sequence shown here is derived from an EMBL/GenBank/DDBJ whole genome shotgun (WGS) entry which is preliminary data.</text>
</comment>
<evidence type="ECO:0000259" key="2">
    <source>
        <dbReference type="Pfam" id="PF02558"/>
    </source>
</evidence>
<feature type="domain" description="Ketopantoate reductase C-terminal" evidence="3">
    <location>
        <begin position="225"/>
        <end position="391"/>
    </location>
</feature>
<dbReference type="PANTHER" id="PTHR21708:SF43">
    <property type="entry name" value="KETOPANTOATE REDUCTASE C-TERMINAL DOMAIN-CONTAINING PROTEIN"/>
    <property type="match status" value="1"/>
</dbReference>
<dbReference type="EMBL" id="MCGR01000037">
    <property type="protein sequence ID" value="ORY75627.1"/>
    <property type="molecule type" value="Genomic_DNA"/>
</dbReference>
<feature type="domain" description="Ketopantoate reductase N-terminal" evidence="2">
    <location>
        <begin position="7"/>
        <end position="165"/>
    </location>
</feature>
<dbReference type="InParanoid" id="A0A1Y2EVU5"/>
<dbReference type="InterPro" id="IPR013752">
    <property type="entry name" value="KPA_reductase"/>
</dbReference>
<evidence type="ECO:0000313" key="4">
    <source>
        <dbReference type="EMBL" id="ORY75627.1"/>
    </source>
</evidence>
<dbReference type="GO" id="GO:0005737">
    <property type="term" value="C:cytoplasm"/>
    <property type="evidence" value="ECO:0007669"/>
    <property type="project" value="TreeGrafter"/>
</dbReference>
<dbReference type="InterPro" id="IPR013332">
    <property type="entry name" value="KPR_N"/>
</dbReference>
<dbReference type="Gene3D" id="1.10.1040.10">
    <property type="entry name" value="N-(1-d-carboxylethyl)-l-norvaline Dehydrogenase, domain 2"/>
    <property type="match status" value="1"/>
</dbReference>
<dbReference type="STRING" id="106004.A0A1Y2EVU5"/>
<feature type="region of interest" description="Disordered" evidence="1">
    <location>
        <begin position="451"/>
        <end position="478"/>
    </location>
</feature>
<evidence type="ECO:0000259" key="3">
    <source>
        <dbReference type="Pfam" id="PF08546"/>
    </source>
</evidence>
<dbReference type="Pfam" id="PF02558">
    <property type="entry name" value="ApbA"/>
    <property type="match status" value="1"/>
</dbReference>
<sequence>MADPIDILIIGFGAVGTIYGYILSQNENVRVTAVARSSYDEMSKGITIESEKFGVIEDWKPYRLVKSAEEANDRSYKYIIATFKCIPDLLPTSSILAPFLESQFAEQVKPTVVLIQNGIGIEHPVQQAYPDVPIISVVAWIGANLKPGAKVTHGMLEKLIIGLYKGEGVENEFNPSSGESSDAYADPAGYEQEGGAEREAEGVRRTHQFAALLQGGGGGVEVVQDIQPARYSKTIWNAAWSSICTLSRSTVSAVVAPEVLPFTLPVVRRTMLEVLYVARAWGYTEDVLPMKAVDDAIKITIKNYQRSSGQQTPGTPGIRSDAFGSQGYGFPSGEESSIDSTINFKPSMLLDVENGRPCELEVLIGSLLDRARARGVATPRLDLVYASLKVHQDTVVRQYSQSEAHKEHIADWLRRRPAVAGAGLEGRKAWEKAMKASAQAGEERVKVAMARGKPKVGGKGVHMQEAEEEEARNLERFD</sequence>
<organism evidence="4 5">
    <name type="scientific">Leucosporidium creatinivorum</name>
    <dbReference type="NCBI Taxonomy" id="106004"/>
    <lineage>
        <taxon>Eukaryota</taxon>
        <taxon>Fungi</taxon>
        <taxon>Dikarya</taxon>
        <taxon>Basidiomycota</taxon>
        <taxon>Pucciniomycotina</taxon>
        <taxon>Microbotryomycetes</taxon>
        <taxon>Leucosporidiales</taxon>
        <taxon>Leucosporidium</taxon>
    </lineage>
</organism>
<name>A0A1Y2EVU5_9BASI</name>
<dbReference type="InterPro" id="IPR051402">
    <property type="entry name" value="KPR-Related"/>
</dbReference>
<reference evidence="4 5" key="1">
    <citation type="submission" date="2016-07" db="EMBL/GenBank/DDBJ databases">
        <title>Pervasive Adenine N6-methylation of Active Genes in Fungi.</title>
        <authorList>
            <consortium name="DOE Joint Genome Institute"/>
            <person name="Mondo S.J."/>
            <person name="Dannebaum R.O."/>
            <person name="Kuo R.C."/>
            <person name="Labutti K."/>
            <person name="Haridas S."/>
            <person name="Kuo A."/>
            <person name="Salamov A."/>
            <person name="Ahrendt S.R."/>
            <person name="Lipzen A."/>
            <person name="Sullivan W."/>
            <person name="Andreopoulos W.B."/>
            <person name="Clum A."/>
            <person name="Lindquist E."/>
            <person name="Daum C."/>
            <person name="Ramamoorthy G.K."/>
            <person name="Gryganskyi A."/>
            <person name="Culley D."/>
            <person name="Magnuson J.K."/>
            <person name="James T.Y."/>
            <person name="O'Malley M.A."/>
            <person name="Stajich J.E."/>
            <person name="Spatafora J.W."/>
            <person name="Visel A."/>
            <person name="Grigoriev I.V."/>
        </authorList>
    </citation>
    <scope>NUCLEOTIDE SEQUENCE [LARGE SCALE GENOMIC DNA]</scope>
    <source>
        <strain evidence="4 5">62-1032</strain>
    </source>
</reference>
<dbReference type="InterPro" id="IPR008927">
    <property type="entry name" value="6-PGluconate_DH-like_C_sf"/>
</dbReference>
<evidence type="ECO:0000256" key="1">
    <source>
        <dbReference type="SAM" id="MobiDB-lite"/>
    </source>
</evidence>
<accession>A0A1Y2EVU5</accession>
<dbReference type="AlphaFoldDB" id="A0A1Y2EVU5"/>
<gene>
    <name evidence="4" type="ORF">BCR35DRAFT_306117</name>
</gene>
<proteinExistence type="predicted"/>
<dbReference type="OrthoDB" id="3609at2759"/>
<keyword evidence="5" id="KW-1185">Reference proteome</keyword>
<feature type="region of interest" description="Disordered" evidence="1">
    <location>
        <begin position="172"/>
        <end position="197"/>
    </location>
</feature>
<evidence type="ECO:0000313" key="5">
    <source>
        <dbReference type="Proteomes" id="UP000193467"/>
    </source>
</evidence>
<protein>
    <submittedName>
        <fullName evidence="4">Ketopantoate reductase PanE/ApbA-domain-containing protein</fullName>
    </submittedName>
</protein>
<dbReference type="Proteomes" id="UP000193467">
    <property type="component" value="Unassembled WGS sequence"/>
</dbReference>
<dbReference type="Gene3D" id="3.40.50.720">
    <property type="entry name" value="NAD(P)-binding Rossmann-like Domain"/>
    <property type="match status" value="1"/>
</dbReference>
<dbReference type="InterPro" id="IPR013328">
    <property type="entry name" value="6PGD_dom2"/>
</dbReference>